<keyword evidence="2" id="KW-1185">Reference proteome</keyword>
<gene>
    <name evidence="1" type="ORF">CEPID_04555</name>
</gene>
<dbReference type="AlphaFoldDB" id="A0A0G3GVB8"/>
<dbReference type="EMBL" id="CP011541">
    <property type="protein sequence ID" value="AKK02782.1"/>
    <property type="molecule type" value="Genomic_DNA"/>
</dbReference>
<organism evidence="1 2">
    <name type="scientific">Corynebacterium epidermidicanis</name>
    <dbReference type="NCBI Taxonomy" id="1050174"/>
    <lineage>
        <taxon>Bacteria</taxon>
        <taxon>Bacillati</taxon>
        <taxon>Actinomycetota</taxon>
        <taxon>Actinomycetes</taxon>
        <taxon>Mycobacteriales</taxon>
        <taxon>Corynebacteriaceae</taxon>
        <taxon>Corynebacterium</taxon>
    </lineage>
</organism>
<evidence type="ECO:0000313" key="2">
    <source>
        <dbReference type="Proteomes" id="UP000035368"/>
    </source>
</evidence>
<reference evidence="1 2" key="1">
    <citation type="submission" date="2015-05" db="EMBL/GenBank/DDBJ databases">
        <title>Complete genome sequence of Corynebacterium epidermidicanis DSM 45586, isolated from the skin of a dog suffering from pruritus.</title>
        <authorList>
            <person name="Ruckert C."/>
            <person name="Albersmeier A."/>
            <person name="Winkler A."/>
            <person name="Tauch A."/>
        </authorList>
    </citation>
    <scope>NUCLEOTIDE SEQUENCE [LARGE SCALE GENOMIC DNA]</scope>
    <source>
        <strain evidence="1 2">DSM 45586</strain>
    </source>
</reference>
<protein>
    <submittedName>
        <fullName evidence="1">Uncharacterized protein</fullName>
    </submittedName>
</protein>
<dbReference type="STRING" id="1050174.CEPID_04555"/>
<accession>A0A0G3GVB8</accession>
<name>A0A0G3GVB8_9CORY</name>
<dbReference type="PATRIC" id="fig|1050174.4.peg.922"/>
<dbReference type="KEGG" id="cei:CEPID_04555"/>
<dbReference type="Proteomes" id="UP000035368">
    <property type="component" value="Chromosome"/>
</dbReference>
<proteinExistence type="predicted"/>
<evidence type="ECO:0000313" key="1">
    <source>
        <dbReference type="EMBL" id="AKK02782.1"/>
    </source>
</evidence>
<sequence>MARRLVEPDEQWGHICDAASVRIVPKWPETLELAEKFNLHVVVLVGVARRFLRQHYLVM</sequence>